<dbReference type="PROSITE" id="PS00061">
    <property type="entry name" value="ADH_SHORT"/>
    <property type="match status" value="1"/>
</dbReference>
<dbReference type="InterPro" id="IPR051911">
    <property type="entry name" value="SDR_oxidoreductase"/>
</dbReference>
<evidence type="ECO:0000313" key="8">
    <source>
        <dbReference type="Proteomes" id="UP001549291"/>
    </source>
</evidence>
<dbReference type="InterPro" id="IPR020904">
    <property type="entry name" value="Sc_DH/Rdtase_CS"/>
</dbReference>
<feature type="region of interest" description="Disordered" evidence="4">
    <location>
        <begin position="270"/>
        <end position="292"/>
    </location>
</feature>
<dbReference type="EMBL" id="JBEPTQ010000002">
    <property type="protein sequence ID" value="MET4725732.1"/>
    <property type="molecule type" value="Genomic_DNA"/>
</dbReference>
<dbReference type="AlphaFoldDB" id="A0A1L3FRA7"/>
<dbReference type="EMBL" id="CP017637">
    <property type="protein sequence ID" value="APG15887.1"/>
    <property type="molecule type" value="Genomic_DNA"/>
</dbReference>
<evidence type="ECO:0000313" key="7">
    <source>
        <dbReference type="Proteomes" id="UP000181962"/>
    </source>
</evidence>
<sequence length="292" mass="30712">MKTWLITGCSSGFGQRLALAAAERGDQVVATARSVKTIEDMAEPFDGRMITVPLDVTDAAAAKAAVAKAVETFGGFDVLVNNAGYGLHGAIEEGTSDEYRPMFEVNLFGLIEATRAALPVMRRSGGAIVNMSSVAGISGGGGGGYYNAAKFAVEGISEALASELKPFGIRVLIVEPGPFRTDFLGRSITVAANEMPEYAGTSRRHYRETNNGNQAGDPDKAIAVILRAVDDDDAPLHLPLGPVAHAAAERKLAAFRSDIDAWHDITIATDFDPPGTRVASSDRTSTSTGQRP</sequence>
<evidence type="ECO:0000256" key="2">
    <source>
        <dbReference type="ARBA" id="ARBA00023002"/>
    </source>
</evidence>
<evidence type="ECO:0000256" key="1">
    <source>
        <dbReference type="ARBA" id="ARBA00006484"/>
    </source>
</evidence>
<accession>A0A1L3FRA7</accession>
<evidence type="ECO:0000313" key="6">
    <source>
        <dbReference type="EMBL" id="MET4725732.1"/>
    </source>
</evidence>
<dbReference type="Pfam" id="PF00106">
    <property type="entry name" value="adh_short"/>
    <property type="match status" value="1"/>
</dbReference>
<protein>
    <submittedName>
        <fullName evidence="6">NAD(P)-dependent dehydrogenase (Short-subunit alcohol dehydrogenase family)</fullName>
    </submittedName>
    <submittedName>
        <fullName evidence="5">Short-chain dehydrogenase/reductase</fullName>
    </submittedName>
</protein>
<dbReference type="PRINTS" id="PR00081">
    <property type="entry name" value="GDHRDH"/>
</dbReference>
<dbReference type="PANTHER" id="PTHR43976">
    <property type="entry name" value="SHORT CHAIN DEHYDROGENASE"/>
    <property type="match status" value="1"/>
</dbReference>
<dbReference type="Proteomes" id="UP001549291">
    <property type="component" value="Unassembled WGS sequence"/>
</dbReference>
<dbReference type="GO" id="GO:0016491">
    <property type="term" value="F:oxidoreductase activity"/>
    <property type="evidence" value="ECO:0007669"/>
    <property type="project" value="UniProtKB-KW"/>
</dbReference>
<evidence type="ECO:0000256" key="4">
    <source>
        <dbReference type="SAM" id="MobiDB-lite"/>
    </source>
</evidence>
<reference evidence="5 7" key="1">
    <citation type="submission" date="2016-11" db="EMBL/GenBank/DDBJ databases">
        <title>Complete Genome Sequence of Bradyrhizobium sp. strain J5, an isolated from soybean nodule in Hokkaido.</title>
        <authorList>
            <person name="Kanehara K."/>
        </authorList>
    </citation>
    <scope>NUCLEOTIDE SEQUENCE [LARGE SCALE GENOMIC DNA]</scope>
    <source>
        <strain evidence="5 7">J5</strain>
    </source>
</reference>
<keyword evidence="2" id="KW-0560">Oxidoreductase</keyword>
<dbReference type="InterPro" id="IPR002347">
    <property type="entry name" value="SDR_fam"/>
</dbReference>
<evidence type="ECO:0000256" key="3">
    <source>
        <dbReference type="RuleBase" id="RU000363"/>
    </source>
</evidence>
<dbReference type="NCBIfam" id="NF004824">
    <property type="entry name" value="PRK06180.1"/>
    <property type="match status" value="1"/>
</dbReference>
<dbReference type="OrthoDB" id="9793825at2"/>
<proteinExistence type="inferred from homology"/>
<dbReference type="RefSeq" id="WP_011090906.1">
    <property type="nucleotide sequence ID" value="NZ_BJNK01000072.1"/>
</dbReference>
<gene>
    <name evidence="6" type="ORF">ABIF63_009838</name>
    <name evidence="5" type="ORF">BKD09_47140</name>
</gene>
<dbReference type="Proteomes" id="UP000181962">
    <property type="component" value="Chromosome"/>
</dbReference>
<feature type="compositionally biased region" description="Polar residues" evidence="4">
    <location>
        <begin position="278"/>
        <end position="292"/>
    </location>
</feature>
<comment type="similarity">
    <text evidence="1 3">Belongs to the short-chain dehydrogenases/reductases (SDR) family.</text>
</comment>
<dbReference type="GeneID" id="92964036"/>
<dbReference type="InterPro" id="IPR036291">
    <property type="entry name" value="NAD(P)-bd_dom_sf"/>
</dbReference>
<dbReference type="KEGG" id="bjp:RN69_42470"/>
<dbReference type="PANTHER" id="PTHR43976:SF16">
    <property type="entry name" value="SHORT-CHAIN DEHYDROGENASE_REDUCTASE FAMILY PROTEIN"/>
    <property type="match status" value="1"/>
</dbReference>
<dbReference type="PRINTS" id="PR00080">
    <property type="entry name" value="SDRFAMILY"/>
</dbReference>
<dbReference type="CDD" id="cd05374">
    <property type="entry name" value="17beta-HSD-like_SDR_c"/>
    <property type="match status" value="1"/>
</dbReference>
<reference evidence="6 8" key="2">
    <citation type="submission" date="2024-06" db="EMBL/GenBank/DDBJ databases">
        <title>Genomic Encyclopedia of Type Strains, Phase V (KMG-V): Genome sequencing to study the core and pangenomes of soil and plant-associated prokaryotes.</title>
        <authorList>
            <person name="Whitman W."/>
        </authorList>
    </citation>
    <scope>NUCLEOTIDE SEQUENCE [LARGE SCALE GENOMIC DNA]</scope>
    <source>
        <strain evidence="6 8">USDA 160</strain>
    </source>
</reference>
<keyword evidence="8" id="KW-1185">Reference proteome</keyword>
<organism evidence="5 7">
    <name type="scientific">Bradyrhizobium japonicum</name>
    <dbReference type="NCBI Taxonomy" id="375"/>
    <lineage>
        <taxon>Bacteria</taxon>
        <taxon>Pseudomonadati</taxon>
        <taxon>Pseudomonadota</taxon>
        <taxon>Alphaproteobacteria</taxon>
        <taxon>Hyphomicrobiales</taxon>
        <taxon>Nitrobacteraceae</taxon>
        <taxon>Bradyrhizobium</taxon>
    </lineage>
</organism>
<dbReference type="SUPFAM" id="SSF51735">
    <property type="entry name" value="NAD(P)-binding Rossmann-fold domains"/>
    <property type="match status" value="1"/>
</dbReference>
<name>A0A1L3FRA7_BRAJP</name>
<evidence type="ECO:0000313" key="5">
    <source>
        <dbReference type="EMBL" id="APG15887.1"/>
    </source>
</evidence>
<dbReference type="Gene3D" id="3.40.50.720">
    <property type="entry name" value="NAD(P)-binding Rossmann-like Domain"/>
    <property type="match status" value="1"/>
</dbReference>